<keyword evidence="2" id="KW-1185">Reference proteome</keyword>
<proteinExistence type="predicted"/>
<sequence>MSAFDWRAAAAYVATRLSEPSTRLAVGAILSRILGHYTPEDVSLWLEVTGYVLTGIIAAIPDRRQAA</sequence>
<name>A0ABU0MEB4_9PROT</name>
<evidence type="ECO:0000313" key="1">
    <source>
        <dbReference type="EMBL" id="MDQ0531776.1"/>
    </source>
</evidence>
<dbReference type="EMBL" id="JAUSVU010000002">
    <property type="protein sequence ID" value="MDQ0531776.1"/>
    <property type="molecule type" value="Genomic_DNA"/>
</dbReference>
<organism evidence="1 2">
    <name type="scientific">Azospirillum picis</name>
    <dbReference type="NCBI Taxonomy" id="488438"/>
    <lineage>
        <taxon>Bacteria</taxon>
        <taxon>Pseudomonadati</taxon>
        <taxon>Pseudomonadota</taxon>
        <taxon>Alphaproteobacteria</taxon>
        <taxon>Rhodospirillales</taxon>
        <taxon>Azospirillaceae</taxon>
        <taxon>Azospirillum</taxon>
    </lineage>
</organism>
<gene>
    <name evidence="1" type="ORF">QO018_000612</name>
</gene>
<dbReference type="Proteomes" id="UP001244552">
    <property type="component" value="Unassembled WGS sequence"/>
</dbReference>
<accession>A0ABU0MEB4</accession>
<evidence type="ECO:0000313" key="2">
    <source>
        <dbReference type="Proteomes" id="UP001244552"/>
    </source>
</evidence>
<dbReference type="RefSeq" id="WP_209978664.1">
    <property type="nucleotide sequence ID" value="NZ_JAGINO010000002.1"/>
</dbReference>
<protein>
    <submittedName>
        <fullName evidence="1">Uncharacterized protein</fullName>
    </submittedName>
</protein>
<comment type="caution">
    <text evidence="1">The sequence shown here is derived from an EMBL/GenBank/DDBJ whole genome shotgun (WGS) entry which is preliminary data.</text>
</comment>
<reference evidence="1 2" key="1">
    <citation type="submission" date="2023-07" db="EMBL/GenBank/DDBJ databases">
        <title>Genomic Encyclopedia of Type Strains, Phase IV (KMG-IV): sequencing the most valuable type-strain genomes for metagenomic binning, comparative biology and taxonomic classification.</title>
        <authorList>
            <person name="Goeker M."/>
        </authorList>
    </citation>
    <scope>NUCLEOTIDE SEQUENCE [LARGE SCALE GENOMIC DNA]</scope>
    <source>
        <strain evidence="1 2">DSM 19922</strain>
    </source>
</reference>